<dbReference type="GO" id="GO:0097373">
    <property type="term" value="C:MCM core complex"/>
    <property type="evidence" value="ECO:0007669"/>
    <property type="project" value="UniProtKB-ARBA"/>
</dbReference>
<keyword evidence="8 12" id="KW-0539">Nucleus</keyword>
<dbReference type="Gene3D" id="2.40.50.140">
    <property type="entry name" value="Nucleic acid-binding proteins"/>
    <property type="match status" value="1"/>
</dbReference>
<name>A0A8H7YKH2_AJECA</name>
<dbReference type="GO" id="GO:0006270">
    <property type="term" value="P:DNA replication initiation"/>
    <property type="evidence" value="ECO:0007669"/>
    <property type="project" value="InterPro"/>
</dbReference>
<dbReference type="InterPro" id="IPR003593">
    <property type="entry name" value="AAA+_ATPase"/>
</dbReference>
<dbReference type="CDD" id="cd17758">
    <property type="entry name" value="MCM7"/>
    <property type="match status" value="1"/>
</dbReference>
<dbReference type="GO" id="GO:0005656">
    <property type="term" value="C:nuclear pre-replicative complex"/>
    <property type="evidence" value="ECO:0007669"/>
    <property type="project" value="UniProtKB-ARBA"/>
</dbReference>
<reference evidence="14 15" key="1">
    <citation type="submission" date="2021-01" db="EMBL/GenBank/DDBJ databases">
        <title>Chromosome-level genome assembly of a human fungal pathogen reveals clustering of transcriptionally co-regulated genes.</title>
        <authorList>
            <person name="Voorhies M."/>
            <person name="Cohen S."/>
            <person name="Shea T.P."/>
            <person name="Petrus S."/>
            <person name="Munoz J.F."/>
            <person name="Poplawski S."/>
            <person name="Goldman W.E."/>
            <person name="Michael T."/>
            <person name="Cuomo C.A."/>
            <person name="Sil A."/>
            <person name="Beyhan S."/>
        </authorList>
    </citation>
    <scope>NUCLEOTIDE SEQUENCE [LARGE SCALE GENOMIC DNA]</scope>
    <source>
        <strain evidence="14 15">G184AR</strain>
    </source>
</reference>
<dbReference type="GO" id="GO:0016787">
    <property type="term" value="F:hydrolase activity"/>
    <property type="evidence" value="ECO:0007669"/>
    <property type="project" value="UniProtKB-KW"/>
</dbReference>
<dbReference type="Pfam" id="PF24901">
    <property type="entry name" value="WHD_MCM7"/>
    <property type="match status" value="1"/>
</dbReference>
<dbReference type="PROSITE" id="PS50051">
    <property type="entry name" value="MCM_2"/>
    <property type="match status" value="1"/>
</dbReference>
<keyword evidence="4 12" id="KW-0378">Hydrolase</keyword>
<dbReference type="InterPro" id="IPR033762">
    <property type="entry name" value="MCM_OB"/>
</dbReference>
<evidence type="ECO:0000313" key="15">
    <source>
        <dbReference type="Proteomes" id="UP000670092"/>
    </source>
</evidence>
<dbReference type="EC" id="3.6.4.12" evidence="12"/>
<dbReference type="Pfam" id="PF00493">
    <property type="entry name" value="MCM"/>
    <property type="match status" value="1"/>
</dbReference>
<dbReference type="InterPro" id="IPR008050">
    <property type="entry name" value="MCM7"/>
</dbReference>
<dbReference type="InterPro" id="IPR001208">
    <property type="entry name" value="MCM_dom"/>
</dbReference>
<evidence type="ECO:0000256" key="6">
    <source>
        <dbReference type="ARBA" id="ARBA00022840"/>
    </source>
</evidence>
<keyword evidence="9 12" id="KW-0131">Cell cycle</keyword>
<dbReference type="SUPFAM" id="SSF52540">
    <property type="entry name" value="P-loop containing nucleoside triphosphate hydrolases"/>
    <property type="match status" value="1"/>
</dbReference>
<dbReference type="GO" id="GO:0017116">
    <property type="term" value="F:single-stranded DNA helicase activity"/>
    <property type="evidence" value="ECO:0007669"/>
    <property type="project" value="TreeGrafter"/>
</dbReference>
<dbReference type="Gene3D" id="3.40.50.300">
    <property type="entry name" value="P-loop containing nucleotide triphosphate hydrolases"/>
    <property type="match status" value="1"/>
</dbReference>
<dbReference type="Pfam" id="PF14551">
    <property type="entry name" value="MCM_N"/>
    <property type="match status" value="1"/>
</dbReference>
<dbReference type="GO" id="GO:0006279">
    <property type="term" value="P:premeiotic DNA replication"/>
    <property type="evidence" value="ECO:0007669"/>
    <property type="project" value="UniProtKB-ARBA"/>
</dbReference>
<keyword evidence="5 12" id="KW-0347">Helicase</keyword>
<dbReference type="InterPro" id="IPR031327">
    <property type="entry name" value="MCM"/>
</dbReference>
<dbReference type="PRINTS" id="PR01663">
    <property type="entry name" value="MCMPROTEIN7"/>
</dbReference>
<dbReference type="InterPro" id="IPR027417">
    <property type="entry name" value="P-loop_NTPase"/>
</dbReference>
<feature type="domain" description="MCM C-terminal AAA(+) ATPase" evidence="13">
    <location>
        <begin position="398"/>
        <end position="604"/>
    </location>
</feature>
<comment type="caution">
    <text evidence="14">The sequence shown here is derived from an EMBL/GenBank/DDBJ whole genome shotgun (WGS) entry which is preliminary data.</text>
</comment>
<dbReference type="EMBL" id="JAEVHI010000005">
    <property type="protein sequence ID" value="KAG5291360.1"/>
    <property type="molecule type" value="Genomic_DNA"/>
</dbReference>
<evidence type="ECO:0000256" key="9">
    <source>
        <dbReference type="ARBA" id="ARBA00023306"/>
    </source>
</evidence>
<dbReference type="InterPro" id="IPR018525">
    <property type="entry name" value="MCM_CS"/>
</dbReference>
<keyword evidence="2 12" id="KW-0235">DNA replication</keyword>
<dbReference type="SMART" id="SM00350">
    <property type="entry name" value="MCM"/>
    <property type="match status" value="1"/>
</dbReference>
<evidence type="ECO:0000256" key="4">
    <source>
        <dbReference type="ARBA" id="ARBA00022801"/>
    </source>
</evidence>
<sequence>MALLQYRAPVKYAVQQEIFKDFLQTFKSFESASENAATEAIEGLHIDGDNTSDEYDFMDDVDGQQTGTARSKKPKLKYMQMLQEVADRTRSNILIELDDLETYIKSLPDGPDSNILANIEDNAKRYIDVFSNAVDQVMPKETKEVSFKDDVLDIIMSQRERRNETMTLAAEADPESETGLPPSIFPPELTRRYTLNFKPLTTSGSSTDRSKAIAVRNVRGEHLGHLITVRGITTRVSDVKPAVKINAYSCDRCGSEVFQPVVSKQFSPLFECPSAECLQNNTKGQLFLSTRASKFIPFQEVKIQEMADQVPIGHIPRTLTVHCHGSLVRQVNPGDVVDIAGIFLPIPYTGFRAIKAGLLTDTYLEAQHITQHKKAYENLVMDSRTLQKITQHQSSGNMYEYLSRSIAPEIYGHLDVKKALLLLLIGGVTKEMGDGMRIRGDINICLMGDPGVAKSQLLKYITKVAPRGVYTTGRGSTGVGLTAAVMRDPVTDEMVLEGGALVLADNGICCIDEFDKMDDGDRTAIHEVMEQQTISISKAGISTTLNARTSILAAANPLYGRYNPRISPVENINLPAALLSRFDVLFLMLDTPSRDADEELANHVAYVHMHNKHPETDENNVVFSPHEIRQYIAKARTYRPNVPKRVSDYMVGSYVRLRQEQKRNEATKKQFSHTSPRTLLGILRLSQALARLRFSEEVITEDVDEALRLTAVSKASLYHDSQGDGDQSPMSKIYNLIRGMRESGAAAVEDGNEGELSMRRVRERVLAKGFTDDQLSQTIDEYASLNVWQVIGNGTRLVFVEIEDDELMNII</sequence>
<evidence type="ECO:0000256" key="7">
    <source>
        <dbReference type="ARBA" id="ARBA00023125"/>
    </source>
</evidence>
<evidence type="ECO:0000256" key="5">
    <source>
        <dbReference type="ARBA" id="ARBA00022806"/>
    </source>
</evidence>
<comment type="catalytic activity">
    <reaction evidence="10">
        <text>ATP + H2O = ADP + phosphate + H(+)</text>
        <dbReference type="Rhea" id="RHEA:13065"/>
        <dbReference type="ChEBI" id="CHEBI:15377"/>
        <dbReference type="ChEBI" id="CHEBI:15378"/>
        <dbReference type="ChEBI" id="CHEBI:30616"/>
        <dbReference type="ChEBI" id="CHEBI:43474"/>
        <dbReference type="ChEBI" id="CHEBI:456216"/>
        <dbReference type="EC" id="3.6.4.12"/>
    </reaction>
    <physiologicalReaction direction="left-to-right" evidence="10">
        <dbReference type="Rhea" id="RHEA:13066"/>
    </physiologicalReaction>
</comment>
<evidence type="ECO:0000256" key="1">
    <source>
        <dbReference type="ARBA" id="ARBA00004123"/>
    </source>
</evidence>
<dbReference type="GO" id="GO:0031261">
    <property type="term" value="C:DNA replication preinitiation complex"/>
    <property type="evidence" value="ECO:0007669"/>
    <property type="project" value="UniProtKB-ARBA"/>
</dbReference>
<dbReference type="GO" id="GO:0000727">
    <property type="term" value="P:double-strand break repair via break-induced replication"/>
    <property type="evidence" value="ECO:0007669"/>
    <property type="project" value="TreeGrafter"/>
</dbReference>
<accession>A0A8H7YKH2</accession>
<protein>
    <recommendedName>
        <fullName evidence="12">DNA replication licensing factor MCM7</fullName>
        <ecNumber evidence="12">3.6.4.12</ecNumber>
    </recommendedName>
</protein>
<dbReference type="VEuPathDB" id="FungiDB:I7I52_08664"/>
<dbReference type="Pfam" id="PF17207">
    <property type="entry name" value="MCM_OB"/>
    <property type="match status" value="1"/>
</dbReference>
<dbReference type="InterPro" id="IPR012340">
    <property type="entry name" value="NA-bd_OB-fold"/>
</dbReference>
<gene>
    <name evidence="12" type="primary">MCM7</name>
    <name evidence="14" type="ORF">I7I52_08664</name>
</gene>
<dbReference type="PANTHER" id="PTHR11630:SF26">
    <property type="entry name" value="DNA REPLICATION LICENSING FACTOR MCM7"/>
    <property type="match status" value="1"/>
</dbReference>
<dbReference type="FunFam" id="3.40.50.300:FF:000288">
    <property type="entry name" value="DNA replication licensing factor MCM7"/>
    <property type="match status" value="1"/>
</dbReference>
<evidence type="ECO:0000256" key="10">
    <source>
        <dbReference type="ARBA" id="ARBA00048432"/>
    </source>
</evidence>
<comment type="function">
    <text evidence="12">Acts as component of the MCM2-7 complex (MCM complex) which is the replicative helicase essential for 'once per cell cycle' DNA replication initiation and elongation in eukaryotic cells. The active ATPase sites in the MCM2-7 ring are formed through the interaction surfaces of two neighboring subunits such that a critical structure of a conserved arginine finger motif is provided in trans relative to the ATP-binding site of the Walker A box of the adjacent subunit. The six ATPase active sites, however, are likely to contribute differentially to the complex helicase activity.</text>
</comment>
<dbReference type="PRINTS" id="PR01657">
    <property type="entry name" value="MCMFAMILY"/>
</dbReference>
<evidence type="ECO:0000256" key="2">
    <source>
        <dbReference type="ARBA" id="ARBA00022705"/>
    </source>
</evidence>
<evidence type="ECO:0000256" key="3">
    <source>
        <dbReference type="ARBA" id="ARBA00022741"/>
    </source>
</evidence>
<dbReference type="InterPro" id="IPR041562">
    <property type="entry name" value="MCM_lid"/>
</dbReference>
<dbReference type="InterPro" id="IPR027925">
    <property type="entry name" value="MCM_N"/>
</dbReference>
<dbReference type="PANTHER" id="PTHR11630">
    <property type="entry name" value="DNA REPLICATION LICENSING FACTOR MCM FAMILY MEMBER"/>
    <property type="match status" value="1"/>
</dbReference>
<dbReference type="FunFam" id="2.20.28.10:FF:000004">
    <property type="entry name" value="DNA replication licensing factor MCM7"/>
    <property type="match status" value="1"/>
</dbReference>
<comment type="subcellular location">
    <subcellularLocation>
        <location evidence="1 12">Nucleus</location>
    </subcellularLocation>
</comment>
<dbReference type="PROSITE" id="PS00847">
    <property type="entry name" value="MCM_1"/>
    <property type="match status" value="1"/>
</dbReference>
<evidence type="ECO:0000256" key="11">
    <source>
        <dbReference type="RuleBase" id="RU004070"/>
    </source>
</evidence>
<dbReference type="SMART" id="SM00382">
    <property type="entry name" value="AAA"/>
    <property type="match status" value="1"/>
</dbReference>
<dbReference type="GO" id="GO:0043596">
    <property type="term" value="C:nuclear replication fork"/>
    <property type="evidence" value="ECO:0007669"/>
    <property type="project" value="UniProtKB-ARBA"/>
</dbReference>
<dbReference type="AlphaFoldDB" id="A0A8H7YKH2"/>
<dbReference type="Gene3D" id="2.20.28.10">
    <property type="match status" value="1"/>
</dbReference>
<dbReference type="Pfam" id="PF17855">
    <property type="entry name" value="MCM_lid"/>
    <property type="match status" value="1"/>
</dbReference>
<proteinExistence type="inferred from homology"/>
<evidence type="ECO:0000259" key="13">
    <source>
        <dbReference type="PROSITE" id="PS50051"/>
    </source>
</evidence>
<evidence type="ECO:0000313" key="14">
    <source>
        <dbReference type="EMBL" id="KAG5291360.1"/>
    </source>
</evidence>
<dbReference type="OrthoDB" id="3207464at2759"/>
<keyword evidence="3 11" id="KW-0547">Nucleotide-binding</keyword>
<dbReference type="GO" id="GO:0042555">
    <property type="term" value="C:MCM complex"/>
    <property type="evidence" value="ECO:0007669"/>
    <property type="project" value="InterPro"/>
</dbReference>
<dbReference type="GO" id="GO:0005524">
    <property type="term" value="F:ATP binding"/>
    <property type="evidence" value="ECO:0007669"/>
    <property type="project" value="UniProtKB-KW"/>
</dbReference>
<dbReference type="SUPFAM" id="SSF50249">
    <property type="entry name" value="Nucleic acid-binding proteins"/>
    <property type="match status" value="1"/>
</dbReference>
<evidence type="ECO:0000256" key="12">
    <source>
        <dbReference type="RuleBase" id="RU365012"/>
    </source>
</evidence>
<dbReference type="Proteomes" id="UP000670092">
    <property type="component" value="Unassembled WGS sequence"/>
</dbReference>
<evidence type="ECO:0000256" key="8">
    <source>
        <dbReference type="ARBA" id="ARBA00023242"/>
    </source>
</evidence>
<organism evidence="14 15">
    <name type="scientific">Ajellomyces capsulatus</name>
    <name type="common">Darling's disease fungus</name>
    <name type="synonym">Histoplasma capsulatum</name>
    <dbReference type="NCBI Taxonomy" id="5037"/>
    <lineage>
        <taxon>Eukaryota</taxon>
        <taxon>Fungi</taxon>
        <taxon>Dikarya</taxon>
        <taxon>Ascomycota</taxon>
        <taxon>Pezizomycotina</taxon>
        <taxon>Eurotiomycetes</taxon>
        <taxon>Eurotiomycetidae</taxon>
        <taxon>Onygenales</taxon>
        <taxon>Ajellomycetaceae</taxon>
        <taxon>Histoplasma</taxon>
    </lineage>
</organism>
<keyword evidence="7 11" id="KW-0238">DNA-binding</keyword>
<dbReference type="GO" id="GO:0006271">
    <property type="term" value="P:DNA strand elongation involved in DNA replication"/>
    <property type="evidence" value="ECO:0007669"/>
    <property type="project" value="TreeGrafter"/>
</dbReference>
<dbReference type="GO" id="GO:0003697">
    <property type="term" value="F:single-stranded DNA binding"/>
    <property type="evidence" value="ECO:0007669"/>
    <property type="project" value="TreeGrafter"/>
</dbReference>
<comment type="similarity">
    <text evidence="11">Belongs to the MCM family.</text>
</comment>
<keyword evidence="6 11" id="KW-0067">ATP-binding</keyword>